<feature type="region of interest" description="Disordered" evidence="1">
    <location>
        <begin position="402"/>
        <end position="421"/>
    </location>
</feature>
<organism evidence="2 3">
    <name type="scientific">Brassica napus</name>
    <name type="common">Rape</name>
    <dbReference type="NCBI Taxonomy" id="3708"/>
    <lineage>
        <taxon>Eukaryota</taxon>
        <taxon>Viridiplantae</taxon>
        <taxon>Streptophyta</taxon>
        <taxon>Embryophyta</taxon>
        <taxon>Tracheophyta</taxon>
        <taxon>Spermatophyta</taxon>
        <taxon>Magnoliopsida</taxon>
        <taxon>eudicotyledons</taxon>
        <taxon>Gunneridae</taxon>
        <taxon>Pentapetalae</taxon>
        <taxon>rosids</taxon>
        <taxon>malvids</taxon>
        <taxon>Brassicales</taxon>
        <taxon>Brassicaceae</taxon>
        <taxon>Brassiceae</taxon>
        <taxon>Brassica</taxon>
    </lineage>
</organism>
<feature type="compositionally biased region" description="Basic and acidic residues" evidence="1">
    <location>
        <begin position="517"/>
        <end position="527"/>
    </location>
</feature>
<feature type="region of interest" description="Disordered" evidence="1">
    <location>
        <begin position="510"/>
        <end position="541"/>
    </location>
</feature>
<evidence type="ECO:0000313" key="2">
    <source>
        <dbReference type="EMBL" id="KAH0849476.1"/>
    </source>
</evidence>
<dbReference type="Proteomes" id="UP000824890">
    <property type="component" value="Unassembled WGS sequence"/>
</dbReference>
<protein>
    <submittedName>
        <fullName evidence="2">Uncharacterized protein</fullName>
    </submittedName>
</protein>
<evidence type="ECO:0000256" key="1">
    <source>
        <dbReference type="SAM" id="MobiDB-lite"/>
    </source>
</evidence>
<sequence length="541" mass="60054">MYTSARKFNNACPTSIFISLRLLRSWVSHNREITQLWNLSTMAYNNAIVTHFWAINRNTNLSTCCETFFTTPLITDCHQHHVEVLVNRAIRNLKLECNGPPHNIYEALWKGLVIGGGFKLRNNNSTLTVSATLPWTLKLLQQDHWSTCSGFSYVIMDAATAGPLVNFFISPSKATNMAVSDTSVTNISIRYLEVEIRDHLLDVKVMRVVLEQFAREYCSSAYLATPTAFSSWQGAHVQDENLEQETQHHPFAVSILPTSLLKLECNGPPHNIYEALWKGLVIGGGFKLRNNNSTLTVSATLPWTLKLLQQDHWSTCSGFSYVIMDAATAGPLVNFFISPSKATNMAVSDTSVTNISIRYLEVEIRDHLLDVKGAHVQDENLEQETQHHPFAVSILPTSLTSPRIPTNEHEPASQKTNPTKTFSGSNPIACLSADLANPNSSSIIHNKHEHRRRRLRRSSACSGIELAGGGRKRIFNGGVQRAKLAGEIGLGDHVVVRRERVPLEAERADPDLGGEIDASKGVEDRDAGSTFEGSVREAFWA</sequence>
<dbReference type="EMBL" id="JAGKQM010002451">
    <property type="protein sequence ID" value="KAH0849476.1"/>
    <property type="molecule type" value="Genomic_DNA"/>
</dbReference>
<gene>
    <name evidence="2" type="ORF">HID58_096337</name>
</gene>
<accession>A0ABQ7X2Y4</accession>
<comment type="caution">
    <text evidence="2">The sequence shown here is derived from an EMBL/GenBank/DDBJ whole genome shotgun (WGS) entry which is preliminary data.</text>
</comment>
<proteinExistence type="predicted"/>
<evidence type="ECO:0000313" key="3">
    <source>
        <dbReference type="Proteomes" id="UP000824890"/>
    </source>
</evidence>
<name>A0ABQ7X2Y4_BRANA</name>
<reference evidence="2 3" key="1">
    <citation type="submission" date="2021-05" db="EMBL/GenBank/DDBJ databases">
        <title>Genome Assembly of Synthetic Allotetraploid Brassica napus Reveals Homoeologous Exchanges between Subgenomes.</title>
        <authorList>
            <person name="Davis J.T."/>
        </authorList>
    </citation>
    <scope>NUCLEOTIDE SEQUENCE [LARGE SCALE GENOMIC DNA]</scope>
    <source>
        <strain evidence="3">cv. Da-Ae</strain>
        <tissue evidence="2">Seedling</tissue>
    </source>
</reference>
<keyword evidence="3" id="KW-1185">Reference proteome</keyword>